<protein>
    <submittedName>
        <fullName evidence="2">Unannotated protein</fullName>
    </submittedName>
</protein>
<keyword evidence="1" id="KW-0472">Membrane</keyword>
<dbReference type="PANTHER" id="PTHR35007:SF3">
    <property type="entry name" value="POSSIBLE CONSERVED ALANINE RICH MEMBRANE PROTEIN"/>
    <property type="match status" value="1"/>
</dbReference>
<keyword evidence="1" id="KW-1133">Transmembrane helix</keyword>
<accession>A0A6J6TJ54</accession>
<feature type="transmembrane region" description="Helical" evidence="1">
    <location>
        <begin position="197"/>
        <end position="216"/>
    </location>
</feature>
<name>A0A6J6TJ54_9ZZZZ</name>
<organism evidence="2">
    <name type="scientific">freshwater metagenome</name>
    <dbReference type="NCBI Taxonomy" id="449393"/>
    <lineage>
        <taxon>unclassified sequences</taxon>
        <taxon>metagenomes</taxon>
        <taxon>ecological metagenomes</taxon>
    </lineage>
</organism>
<sequence>MVITSAAALTFLIVFTVSQSLYIAAAFSCFIAIFMTIARAKAVSRRAMAIQGAAPEMIDHLRAGVQSGLSLNECLIGLSDRGPEILRPYFLRFRDEIYLSGDFEKAIALAKRELAHPTTDQILESLAMAKVLGSAELLNILRLLGNFIREDLTLRREIAVKHNWIKNSAHLSAAAPWLLLLLLSTQPSTSRAFSTQSGALILLAGLAMTAAAYLWMNQLSKLPEASRVFSGNHLGRRL</sequence>
<dbReference type="EMBL" id="CAEZZE010000034">
    <property type="protein sequence ID" value="CAB4746369.1"/>
    <property type="molecule type" value="Genomic_DNA"/>
</dbReference>
<gene>
    <name evidence="2" type="ORF">UFOPK2827_00313</name>
</gene>
<reference evidence="2" key="1">
    <citation type="submission" date="2020-05" db="EMBL/GenBank/DDBJ databases">
        <authorList>
            <person name="Chiriac C."/>
            <person name="Salcher M."/>
            <person name="Ghai R."/>
            <person name="Kavagutti S V."/>
        </authorList>
    </citation>
    <scope>NUCLEOTIDE SEQUENCE</scope>
</reference>
<evidence type="ECO:0000256" key="1">
    <source>
        <dbReference type="SAM" id="Phobius"/>
    </source>
</evidence>
<keyword evidence="1" id="KW-0812">Transmembrane</keyword>
<dbReference type="PANTHER" id="PTHR35007">
    <property type="entry name" value="INTEGRAL MEMBRANE PROTEIN-RELATED"/>
    <property type="match status" value="1"/>
</dbReference>
<evidence type="ECO:0000313" key="2">
    <source>
        <dbReference type="EMBL" id="CAB4746369.1"/>
    </source>
</evidence>
<proteinExistence type="predicted"/>
<dbReference type="AlphaFoldDB" id="A0A6J6TJ54"/>
<feature type="transmembrane region" description="Helical" evidence="1">
    <location>
        <begin position="6"/>
        <end position="38"/>
    </location>
</feature>